<dbReference type="SMART" id="SM00220">
    <property type="entry name" value="S_TKc"/>
    <property type="match status" value="1"/>
</dbReference>
<dbReference type="GO" id="GO:0005524">
    <property type="term" value="F:ATP binding"/>
    <property type="evidence" value="ECO:0007669"/>
    <property type="project" value="UniProtKB-KW"/>
</dbReference>
<comment type="catalytic activity">
    <reaction evidence="8">
        <text>L-threonyl-[protein] + ATP = O-phospho-L-threonyl-[protein] + ADP + H(+)</text>
        <dbReference type="Rhea" id="RHEA:46608"/>
        <dbReference type="Rhea" id="RHEA-COMP:11060"/>
        <dbReference type="Rhea" id="RHEA-COMP:11605"/>
        <dbReference type="ChEBI" id="CHEBI:15378"/>
        <dbReference type="ChEBI" id="CHEBI:30013"/>
        <dbReference type="ChEBI" id="CHEBI:30616"/>
        <dbReference type="ChEBI" id="CHEBI:61977"/>
        <dbReference type="ChEBI" id="CHEBI:456216"/>
        <dbReference type="EC" id="2.7.11.1"/>
    </reaction>
</comment>
<feature type="region of interest" description="Disordered" evidence="10">
    <location>
        <begin position="184"/>
        <end position="223"/>
    </location>
</feature>
<keyword evidence="4" id="KW-0808">Transferase</keyword>
<feature type="domain" description="Protein kinase" evidence="11">
    <location>
        <begin position="332"/>
        <end position="757"/>
    </location>
</feature>
<dbReference type="GO" id="GO:0004674">
    <property type="term" value="F:protein serine/threonine kinase activity"/>
    <property type="evidence" value="ECO:0007669"/>
    <property type="project" value="UniProtKB-KW"/>
</dbReference>
<accession>A0A5N5NN11</accession>
<evidence type="ECO:0000256" key="8">
    <source>
        <dbReference type="ARBA" id="ARBA00047899"/>
    </source>
</evidence>
<dbReference type="EC" id="2.7.11.1" evidence="2"/>
<dbReference type="PROSITE" id="PS00108">
    <property type="entry name" value="PROTEIN_KINASE_ST"/>
    <property type="match status" value="1"/>
</dbReference>
<evidence type="ECO:0000313" key="12">
    <source>
        <dbReference type="EMBL" id="KAB5568995.1"/>
    </source>
</evidence>
<dbReference type="InterPro" id="IPR011009">
    <property type="entry name" value="Kinase-like_dom_sf"/>
</dbReference>
<dbReference type="Gene3D" id="3.30.200.20">
    <property type="entry name" value="Phosphorylase Kinase, domain 1"/>
    <property type="match status" value="1"/>
</dbReference>
<dbReference type="InterPro" id="IPR001245">
    <property type="entry name" value="Ser-Thr/Tyr_kinase_cat_dom"/>
</dbReference>
<evidence type="ECO:0000256" key="10">
    <source>
        <dbReference type="SAM" id="MobiDB-lite"/>
    </source>
</evidence>
<evidence type="ECO:0000256" key="5">
    <source>
        <dbReference type="ARBA" id="ARBA00022741"/>
    </source>
</evidence>
<feature type="compositionally biased region" description="Polar residues" evidence="10">
    <location>
        <begin position="214"/>
        <end position="223"/>
    </location>
</feature>
<evidence type="ECO:0000256" key="9">
    <source>
        <dbReference type="ARBA" id="ARBA00048679"/>
    </source>
</evidence>
<dbReference type="PANTHER" id="PTHR45637">
    <property type="entry name" value="FLIPPASE KINASE 1-RELATED"/>
    <property type="match status" value="1"/>
</dbReference>
<dbReference type="FunFam" id="1.10.510.10:FF:000294">
    <property type="entry name" value="Serine/threonine-protein kinase OXI1"/>
    <property type="match status" value="1"/>
</dbReference>
<evidence type="ECO:0000256" key="3">
    <source>
        <dbReference type="ARBA" id="ARBA00022527"/>
    </source>
</evidence>
<feature type="region of interest" description="Disordered" evidence="10">
    <location>
        <begin position="261"/>
        <end position="308"/>
    </location>
</feature>
<dbReference type="InterPro" id="IPR000719">
    <property type="entry name" value="Prot_kinase_dom"/>
</dbReference>
<keyword evidence="6" id="KW-0418">Kinase</keyword>
<keyword evidence="13" id="KW-1185">Reference proteome</keyword>
<evidence type="ECO:0000313" key="13">
    <source>
        <dbReference type="Proteomes" id="UP000326939"/>
    </source>
</evidence>
<organism evidence="12 13">
    <name type="scientific">Salix brachista</name>
    <dbReference type="NCBI Taxonomy" id="2182728"/>
    <lineage>
        <taxon>Eukaryota</taxon>
        <taxon>Viridiplantae</taxon>
        <taxon>Streptophyta</taxon>
        <taxon>Embryophyta</taxon>
        <taxon>Tracheophyta</taxon>
        <taxon>Spermatophyta</taxon>
        <taxon>Magnoliopsida</taxon>
        <taxon>eudicotyledons</taxon>
        <taxon>Gunneridae</taxon>
        <taxon>Pentapetalae</taxon>
        <taxon>rosids</taxon>
        <taxon>fabids</taxon>
        <taxon>Malpighiales</taxon>
        <taxon>Salicaceae</taxon>
        <taxon>Saliceae</taxon>
        <taxon>Salix</taxon>
    </lineage>
</organism>
<name>A0A5N5NN11_9ROSI</name>
<dbReference type="Pfam" id="PF07714">
    <property type="entry name" value="PK_Tyr_Ser-Thr"/>
    <property type="match status" value="1"/>
</dbReference>
<gene>
    <name evidence="12" type="ORF">DKX38_002788</name>
</gene>
<evidence type="ECO:0000256" key="4">
    <source>
        <dbReference type="ARBA" id="ARBA00022679"/>
    </source>
</evidence>
<comment type="similarity">
    <text evidence="1">Belongs to the protein kinase superfamily. AGC Ser/Thr protein kinase family.</text>
</comment>
<evidence type="ECO:0000256" key="6">
    <source>
        <dbReference type="ARBA" id="ARBA00022777"/>
    </source>
</evidence>
<feature type="region of interest" description="Disordered" evidence="10">
    <location>
        <begin position="85"/>
        <end position="110"/>
    </location>
</feature>
<keyword evidence="3" id="KW-0723">Serine/threonine-protein kinase</keyword>
<dbReference type="FunFam" id="3.30.200.20:FF:000032">
    <property type="entry name" value="Serine/threonine-protein kinase D6PK-like"/>
    <property type="match status" value="1"/>
</dbReference>
<dbReference type="Proteomes" id="UP000326939">
    <property type="component" value="Chromosome 2"/>
</dbReference>
<reference evidence="13" key="1">
    <citation type="journal article" date="2019" name="Gigascience">
        <title>De novo genome assembly of the endangered Acer yangbiense, a plant species with extremely small populations endemic to Yunnan Province, China.</title>
        <authorList>
            <person name="Yang J."/>
            <person name="Wariss H.M."/>
            <person name="Tao L."/>
            <person name="Zhang R."/>
            <person name="Yun Q."/>
            <person name="Hollingsworth P."/>
            <person name="Dao Z."/>
            <person name="Luo G."/>
            <person name="Guo H."/>
            <person name="Ma Y."/>
            <person name="Sun W."/>
        </authorList>
    </citation>
    <scope>NUCLEOTIDE SEQUENCE [LARGE SCALE GENOMIC DNA]</scope>
    <source>
        <strain evidence="13">cv. br00</strain>
    </source>
</reference>
<dbReference type="InterPro" id="IPR008271">
    <property type="entry name" value="Ser/Thr_kinase_AS"/>
</dbReference>
<dbReference type="SUPFAM" id="SSF56112">
    <property type="entry name" value="Protein kinase-like (PK-like)"/>
    <property type="match status" value="1"/>
</dbReference>
<evidence type="ECO:0000256" key="2">
    <source>
        <dbReference type="ARBA" id="ARBA00012513"/>
    </source>
</evidence>
<evidence type="ECO:0000259" key="11">
    <source>
        <dbReference type="PROSITE" id="PS50011"/>
    </source>
</evidence>
<dbReference type="Pfam" id="PF00069">
    <property type="entry name" value="Pkinase"/>
    <property type="match status" value="1"/>
</dbReference>
<dbReference type="AlphaFoldDB" id="A0A5N5NN11"/>
<dbReference type="EMBL" id="VDCV01000002">
    <property type="protein sequence ID" value="KAB5568995.1"/>
    <property type="molecule type" value="Genomic_DNA"/>
</dbReference>
<keyword evidence="5" id="KW-0547">Nucleotide-binding</keyword>
<dbReference type="Gene3D" id="1.10.510.10">
    <property type="entry name" value="Transferase(Phosphotransferase) domain 1"/>
    <property type="match status" value="1"/>
</dbReference>
<dbReference type="FunFam" id="1.10.510.10:FF:000020">
    <property type="entry name" value="serine/threonine-protein kinase D6PK-like"/>
    <property type="match status" value="1"/>
</dbReference>
<dbReference type="PROSITE" id="PS50011">
    <property type="entry name" value="PROTEIN_KINASE_DOM"/>
    <property type="match status" value="1"/>
</dbReference>
<protein>
    <recommendedName>
        <fullName evidence="2">non-specific serine/threonine protein kinase</fullName>
        <ecNumber evidence="2">2.7.11.1</ecNumber>
    </recommendedName>
</protein>
<proteinExistence type="inferred from homology"/>
<sequence>MERIAESKAFPAKLPVASQLSSAAYIVSGREVSQAPKLQTGSVRDAVGRFYAQQSQIKDFPVPVRPWKGKDSAAMEEDVMPDVVVTSKGSDNSFDEGGPSSFSGASHPPEPIDTDLIMKTVYVPIGQKKAEPGCLVKSMSVKGPFLEDLSIRVLPKKLSSVILSPAESLVEEPNDLLVLPSPFSVPRASQNTESSPLPPDSEEKECVWDASLPPSGNVSPHSSIDSTGVVTAMSIVNSCASTYRSDAITSDGMLSIDRNCESTKGSVSVRGDSLESAKTSVSRASDSSGLSDDSNWSNITGSANKPHKGNDPRWNAILAIRARDGILGMSHFRLFKRLGCGDIGSVYLSELSGTRCFFAMKVMDKASLASRKKLTRAQTEREILQLLDHPFLPTLYTHFETDRFSCLVMEYCPGGDLHTLRQRQPGKHFSEYAARSCYMLKCSGHWCKTSHTVSYASSQEYLFWMLLKSKYGSVHGSNSNETTDTYLYLIVVPMLNSLALEFGNLMEHMKLPSFGFAKTVLLTKIFYAAEVLLALEYLHMLGVVYRDLKPENVLVRDDGHIMLSDFDLSLRCAVSPTLIRTSYDSDPSRRAGGGAFCVQPACIEPSSVCIQPACFLPRIFPQKSKKKPRKPRHNLGLPANTLPELVAEPTAARSMSFVGTHEYLAPEIIKGEGHGSAVDWWTFGIFLHELLYGKTPFKGSGNRATLFNVVGQQLRFPDSPPTSDASQDLIRGLLVKEPQHRLGVKRGATEIKQHPFFKGVNWALIRCSTPPEVPRPMETERSPGKFGAVDKIGIGIVGSSSKRMAGTDMKSGGKYLDFEFF</sequence>
<evidence type="ECO:0000256" key="1">
    <source>
        <dbReference type="ARBA" id="ARBA00009903"/>
    </source>
</evidence>
<evidence type="ECO:0000256" key="7">
    <source>
        <dbReference type="ARBA" id="ARBA00022840"/>
    </source>
</evidence>
<comment type="caution">
    <text evidence="12">The sequence shown here is derived from an EMBL/GenBank/DDBJ whole genome shotgun (WGS) entry which is preliminary data.</text>
</comment>
<comment type="catalytic activity">
    <reaction evidence="9">
        <text>L-seryl-[protein] + ATP = O-phospho-L-seryl-[protein] + ADP + H(+)</text>
        <dbReference type="Rhea" id="RHEA:17989"/>
        <dbReference type="Rhea" id="RHEA-COMP:9863"/>
        <dbReference type="Rhea" id="RHEA-COMP:11604"/>
        <dbReference type="ChEBI" id="CHEBI:15378"/>
        <dbReference type="ChEBI" id="CHEBI:29999"/>
        <dbReference type="ChEBI" id="CHEBI:30616"/>
        <dbReference type="ChEBI" id="CHEBI:83421"/>
        <dbReference type="ChEBI" id="CHEBI:456216"/>
        <dbReference type="EC" id="2.7.11.1"/>
    </reaction>
</comment>
<dbReference type="CDD" id="cd05574">
    <property type="entry name" value="STKc_phototropin_like"/>
    <property type="match status" value="1"/>
</dbReference>
<feature type="compositionally biased region" description="Polar residues" evidence="10">
    <location>
        <begin position="276"/>
        <end position="303"/>
    </location>
</feature>
<keyword evidence="7" id="KW-0067">ATP-binding</keyword>